<proteinExistence type="predicted"/>
<evidence type="ECO:0000313" key="1">
    <source>
        <dbReference type="EMBL" id="KUL40273.1"/>
    </source>
</evidence>
<dbReference type="EMBL" id="LLZG01000081">
    <property type="protein sequence ID" value="KUL40273.1"/>
    <property type="molecule type" value="Genomic_DNA"/>
</dbReference>
<evidence type="ECO:0000313" key="2">
    <source>
        <dbReference type="Proteomes" id="UP000053923"/>
    </source>
</evidence>
<accession>A0A0X3V643</accession>
<name>A0A0X3V643_9ACTN</name>
<gene>
    <name evidence="1" type="ORF">ADL12_13525</name>
</gene>
<dbReference type="AlphaFoldDB" id="A0A0X3V643"/>
<comment type="caution">
    <text evidence="1">The sequence shown here is derived from an EMBL/GenBank/DDBJ whole genome shotgun (WGS) entry which is preliminary data.</text>
</comment>
<protein>
    <submittedName>
        <fullName evidence="1">Uncharacterized protein</fullName>
    </submittedName>
</protein>
<organism evidence="1 2">
    <name type="scientific">Streptomyces regalis</name>
    <dbReference type="NCBI Taxonomy" id="68262"/>
    <lineage>
        <taxon>Bacteria</taxon>
        <taxon>Bacillati</taxon>
        <taxon>Actinomycetota</taxon>
        <taxon>Actinomycetes</taxon>
        <taxon>Kitasatosporales</taxon>
        <taxon>Streptomycetaceae</taxon>
        <taxon>Streptomyces</taxon>
    </lineage>
</organism>
<sequence>MPVSGVLYPIPLQIPRDAHVLSAQVLHDSNTIELGFTARANFALVDFRYFLSGQLAVLEIVGYCFAVVPFPVTESITDLGPATGLLDFVQLRLEPA</sequence>
<keyword evidence="2" id="KW-1185">Reference proteome</keyword>
<reference evidence="2" key="1">
    <citation type="submission" date="2015-10" db="EMBL/GenBank/DDBJ databases">
        <authorList>
            <person name="Ju K.-S."/>
            <person name="Doroghazi J.R."/>
            <person name="Metcalf W.W."/>
        </authorList>
    </citation>
    <scope>NUCLEOTIDE SEQUENCE [LARGE SCALE GENOMIC DNA]</scope>
    <source>
        <strain evidence="2">NRRL 3151</strain>
    </source>
</reference>
<dbReference type="Proteomes" id="UP000053923">
    <property type="component" value="Unassembled WGS sequence"/>
</dbReference>